<accession>A0ABV2CMZ1</accession>
<gene>
    <name evidence="1" type="ORF">ABVT11_05360</name>
</gene>
<dbReference type="Pfam" id="PF14334">
    <property type="entry name" value="DUF4390"/>
    <property type="match status" value="1"/>
</dbReference>
<evidence type="ECO:0000313" key="1">
    <source>
        <dbReference type="EMBL" id="MET1489243.1"/>
    </source>
</evidence>
<dbReference type="Proteomes" id="UP001548590">
    <property type="component" value="Unassembled WGS sequence"/>
</dbReference>
<keyword evidence="2" id="KW-1185">Reference proteome</keyword>
<dbReference type="EMBL" id="JBEWLZ010000002">
    <property type="protein sequence ID" value="MET1489243.1"/>
    <property type="molecule type" value="Genomic_DNA"/>
</dbReference>
<reference evidence="1 2" key="1">
    <citation type="submission" date="2024-07" db="EMBL/GenBank/DDBJ databases">
        <title>Uliginosibacterium paludis KCTC:42655.</title>
        <authorList>
            <person name="Kim M.K."/>
        </authorList>
    </citation>
    <scope>NUCLEOTIDE SEQUENCE [LARGE SCALE GENOMIC DNA]</scope>
    <source>
        <strain evidence="1 2">KCTC 42655</strain>
    </source>
</reference>
<dbReference type="InterPro" id="IPR025500">
    <property type="entry name" value="DUF4390"/>
</dbReference>
<sequence>MLLAPAAMASGKGLEFRSHEIVPIDLLYVVNASVDMPPNARLEEILESGVSIPFKAEFVLTRSRWWWLDETVEQRNIDFRLFYHALTRQYRLSIGSIHRSFRTYDEALRAMLSIRNWAVADRSRLADGETYTAALRFRLDMSQLPKPFQVVIFGNRDLDLTTGWVQWNFVASATDAR</sequence>
<comment type="caution">
    <text evidence="1">The sequence shown here is derived from an EMBL/GenBank/DDBJ whole genome shotgun (WGS) entry which is preliminary data.</text>
</comment>
<protein>
    <submittedName>
        <fullName evidence="1">DUF4390 domain-containing protein</fullName>
    </submittedName>
</protein>
<evidence type="ECO:0000313" key="2">
    <source>
        <dbReference type="Proteomes" id="UP001548590"/>
    </source>
</evidence>
<dbReference type="RefSeq" id="WP_345924456.1">
    <property type="nucleotide sequence ID" value="NZ_JBDIVF010000001.1"/>
</dbReference>
<organism evidence="1 2">
    <name type="scientific">Uliginosibacterium paludis</name>
    <dbReference type="NCBI Taxonomy" id="1615952"/>
    <lineage>
        <taxon>Bacteria</taxon>
        <taxon>Pseudomonadati</taxon>
        <taxon>Pseudomonadota</taxon>
        <taxon>Betaproteobacteria</taxon>
        <taxon>Rhodocyclales</taxon>
        <taxon>Zoogloeaceae</taxon>
        <taxon>Uliginosibacterium</taxon>
    </lineage>
</organism>
<proteinExistence type="predicted"/>
<name>A0ABV2CMZ1_9RHOO</name>